<protein>
    <submittedName>
        <fullName evidence="2">SCP-2 sterol transfer family protein</fullName>
    </submittedName>
</protein>
<dbReference type="GO" id="GO:0005829">
    <property type="term" value="C:cytosol"/>
    <property type="evidence" value="ECO:0007669"/>
    <property type="project" value="TreeGrafter"/>
</dbReference>
<proteinExistence type="predicted"/>
<dbReference type="AlphaFoldDB" id="A0A1I2PHI2"/>
<dbReference type="PANTHER" id="PTHR10094:SF25">
    <property type="entry name" value="SCP2 STEROL-BINDING DOMAIN-CONTAINING PROTEIN 1"/>
    <property type="match status" value="1"/>
</dbReference>
<evidence type="ECO:0000313" key="3">
    <source>
        <dbReference type="Proteomes" id="UP000198661"/>
    </source>
</evidence>
<dbReference type="InterPro" id="IPR036527">
    <property type="entry name" value="SCP2_sterol-bd_dom_sf"/>
</dbReference>
<accession>A0A1I2PHI2</accession>
<name>A0A1I2PHI2_9BACL</name>
<gene>
    <name evidence="2" type="ORF">SAMN04488025_1178</name>
</gene>
<dbReference type="Proteomes" id="UP000198661">
    <property type="component" value="Unassembled WGS sequence"/>
</dbReference>
<dbReference type="STRING" id="201973.SAMN04488025_1178"/>
<dbReference type="RefSeq" id="WP_092038655.1">
    <property type="nucleotide sequence ID" value="NZ_FOOK01000017.1"/>
</dbReference>
<dbReference type="SUPFAM" id="SSF55718">
    <property type="entry name" value="SCP-like"/>
    <property type="match status" value="1"/>
</dbReference>
<dbReference type="EMBL" id="FOOK01000017">
    <property type="protein sequence ID" value="SFG13086.1"/>
    <property type="molecule type" value="Genomic_DNA"/>
</dbReference>
<organism evidence="2 3">
    <name type="scientific">Planifilum fulgidum</name>
    <dbReference type="NCBI Taxonomy" id="201973"/>
    <lineage>
        <taxon>Bacteria</taxon>
        <taxon>Bacillati</taxon>
        <taxon>Bacillota</taxon>
        <taxon>Bacilli</taxon>
        <taxon>Bacillales</taxon>
        <taxon>Thermoactinomycetaceae</taxon>
        <taxon>Planifilum</taxon>
    </lineage>
</organism>
<evidence type="ECO:0000259" key="1">
    <source>
        <dbReference type="Pfam" id="PF02036"/>
    </source>
</evidence>
<sequence length="121" mass="13336">MGKDLKDYTLDEIFQKVEEVLNKEPGPTQGIQAVYQYEISGEGGGTYQLHLSDGKAKVEKGEAANADCTLQMSLDDFRDLLLGNLNGTAAFMAGKLKVKGNLGLAMKMENVLRQYDVKQYI</sequence>
<feature type="domain" description="SCP2" evidence="1">
    <location>
        <begin position="23"/>
        <end position="112"/>
    </location>
</feature>
<dbReference type="Pfam" id="PF02036">
    <property type="entry name" value="SCP2"/>
    <property type="match status" value="1"/>
</dbReference>
<reference evidence="3" key="1">
    <citation type="submission" date="2016-10" db="EMBL/GenBank/DDBJ databases">
        <authorList>
            <person name="Varghese N."/>
            <person name="Submissions S."/>
        </authorList>
    </citation>
    <scope>NUCLEOTIDE SEQUENCE [LARGE SCALE GENOMIC DNA]</scope>
    <source>
        <strain evidence="3">DSM 44945</strain>
    </source>
</reference>
<dbReference type="OrthoDB" id="9804656at2"/>
<evidence type="ECO:0000313" key="2">
    <source>
        <dbReference type="EMBL" id="SFG13086.1"/>
    </source>
</evidence>
<dbReference type="InterPro" id="IPR003033">
    <property type="entry name" value="SCP2_sterol-bd_dom"/>
</dbReference>
<dbReference type="PANTHER" id="PTHR10094">
    <property type="entry name" value="STEROL CARRIER PROTEIN 2 SCP-2 FAMILY PROTEIN"/>
    <property type="match status" value="1"/>
</dbReference>
<dbReference type="Gene3D" id="3.30.1050.10">
    <property type="entry name" value="SCP2 sterol-binding domain"/>
    <property type="match status" value="1"/>
</dbReference>
<keyword evidence="3" id="KW-1185">Reference proteome</keyword>